<sequence length="42" mass="5092">MKFLKYEDGQVLNMLYKQGIDFNKTHIVDFFIVIPDQDNREK</sequence>
<gene>
    <name evidence="2" type="ORF">BTF1_03530</name>
</gene>
<dbReference type="SUPFAM" id="SSF89946">
    <property type="entry name" value="Hypothetical protein VC0424"/>
    <property type="match status" value="1"/>
</dbReference>
<reference evidence="2 3" key="1">
    <citation type="journal article" date="2013" name="Genome Announc.">
        <title>Complete Genome Sequence of Bacillus thuringiensis Serovar Israelensis Strain HD-789.</title>
        <authorList>
            <person name="Doggett N.A."/>
            <person name="Stubben C.J."/>
            <person name="Chertkov O."/>
            <person name="Bruce D.C."/>
            <person name="Detter J.C."/>
            <person name="Johnson S.L."/>
            <person name="Han C.S."/>
        </authorList>
    </citation>
    <scope>NUCLEOTIDE SEQUENCE [LARGE SCALE GENOMIC DNA]</scope>
    <source>
        <strain evidence="2 3">HD-789</strain>
    </source>
</reference>
<evidence type="ECO:0000259" key="1">
    <source>
        <dbReference type="Pfam" id="PF06877"/>
    </source>
</evidence>
<proteinExistence type="predicted"/>
<dbReference type="AlphaFoldDB" id="A0A9W3JLG3"/>
<dbReference type="Proteomes" id="UP000005257">
    <property type="component" value="Chromosome"/>
</dbReference>
<dbReference type="Pfam" id="PF06877">
    <property type="entry name" value="RraB"/>
    <property type="match status" value="1"/>
</dbReference>
<accession>A0A9W3JLG3</accession>
<dbReference type="KEGG" id="btn:BTF1_03530"/>
<feature type="domain" description="Regulator of ribonuclease activity B" evidence="1">
    <location>
        <begin position="7"/>
        <end position="42"/>
    </location>
</feature>
<evidence type="ECO:0000313" key="3">
    <source>
        <dbReference type="Proteomes" id="UP000005257"/>
    </source>
</evidence>
<dbReference type="InterPro" id="IPR036701">
    <property type="entry name" value="RraB-like_sf"/>
</dbReference>
<dbReference type="Gene3D" id="3.30.70.970">
    <property type="entry name" value="RraB-like"/>
    <property type="match status" value="1"/>
</dbReference>
<dbReference type="EMBL" id="CP003763">
    <property type="protein sequence ID" value="AFQ24929.1"/>
    <property type="molecule type" value="Genomic_DNA"/>
</dbReference>
<name>A0A9W3JLG3_BACTU</name>
<protein>
    <recommendedName>
        <fullName evidence="1">Regulator of ribonuclease activity B domain-containing protein</fullName>
    </recommendedName>
</protein>
<evidence type="ECO:0000313" key="2">
    <source>
        <dbReference type="EMBL" id="AFQ24929.1"/>
    </source>
</evidence>
<dbReference type="InterPro" id="IPR009671">
    <property type="entry name" value="RraB_dom"/>
</dbReference>
<organism evidence="2 3">
    <name type="scientific">Bacillus thuringiensis HD-789</name>
    <dbReference type="NCBI Taxonomy" id="1217737"/>
    <lineage>
        <taxon>Bacteria</taxon>
        <taxon>Bacillati</taxon>
        <taxon>Bacillota</taxon>
        <taxon>Bacilli</taxon>
        <taxon>Bacillales</taxon>
        <taxon>Bacillaceae</taxon>
        <taxon>Bacillus</taxon>
        <taxon>Bacillus cereus group</taxon>
    </lineage>
</organism>